<dbReference type="InterPro" id="IPR000463">
    <property type="entry name" value="Fatty_acid-bd"/>
</dbReference>
<comment type="caution">
    <text evidence="1">The sequence shown here is derived from an EMBL/GenBank/DDBJ whole genome shotgun (WGS) entry which is preliminary data.</text>
</comment>
<reference evidence="1" key="1">
    <citation type="submission" date="2024-06" db="EMBL/GenBank/DDBJ databases">
        <authorList>
            <person name="Liu X."/>
            <person name="Lenzi L."/>
            <person name="Haldenby T S."/>
            <person name="Uol C."/>
        </authorList>
    </citation>
    <scope>NUCLEOTIDE SEQUENCE</scope>
</reference>
<dbReference type="Proteomes" id="UP001497525">
    <property type="component" value="Unassembled WGS sequence"/>
</dbReference>
<dbReference type="Gene3D" id="2.40.128.20">
    <property type="match status" value="1"/>
</dbReference>
<protein>
    <submittedName>
        <fullName evidence="1">Uncharacterized protein</fullName>
    </submittedName>
</protein>
<name>A0AAV2T6D5_CALDB</name>
<organism evidence="1 2">
    <name type="scientific">Calicophoron daubneyi</name>
    <name type="common">Rumen fluke</name>
    <name type="synonym">Paramphistomum daubneyi</name>
    <dbReference type="NCBI Taxonomy" id="300641"/>
    <lineage>
        <taxon>Eukaryota</taxon>
        <taxon>Metazoa</taxon>
        <taxon>Spiralia</taxon>
        <taxon>Lophotrochozoa</taxon>
        <taxon>Platyhelminthes</taxon>
        <taxon>Trematoda</taxon>
        <taxon>Digenea</taxon>
        <taxon>Plagiorchiida</taxon>
        <taxon>Pronocephalata</taxon>
        <taxon>Paramphistomoidea</taxon>
        <taxon>Paramphistomidae</taxon>
        <taxon>Calicophoron</taxon>
    </lineage>
</organism>
<dbReference type="PRINTS" id="PR00178">
    <property type="entry name" value="FATTYACIDBP"/>
</dbReference>
<evidence type="ECO:0000313" key="2">
    <source>
        <dbReference type="Proteomes" id="UP001497525"/>
    </source>
</evidence>
<gene>
    <name evidence="1" type="ORF">CDAUBV1_LOCUS6306</name>
</gene>
<sequence length="133" mass="15223">MGEFIGKWKLVDHKGLDIVLKALSVSEEELKNLIKHATLECSQPKNEHLRLNTNLPFFPGNAEFRIGEEFEQMWADQSTVKGIVEQPSPSKMIYTIKHPITRVVINFELLDKDSVVAVIKCLGMKAQMNFRRV</sequence>
<dbReference type="SUPFAM" id="SSF50814">
    <property type="entry name" value="Lipocalins"/>
    <property type="match status" value="1"/>
</dbReference>
<evidence type="ECO:0000313" key="1">
    <source>
        <dbReference type="EMBL" id="CAL5133013.1"/>
    </source>
</evidence>
<dbReference type="GO" id="GO:0008289">
    <property type="term" value="F:lipid binding"/>
    <property type="evidence" value="ECO:0007669"/>
    <property type="project" value="UniProtKB-KW"/>
</dbReference>
<dbReference type="EMBL" id="CAXLJL010000145">
    <property type="protein sequence ID" value="CAL5133013.1"/>
    <property type="molecule type" value="Genomic_DNA"/>
</dbReference>
<dbReference type="AlphaFoldDB" id="A0AAV2T6D5"/>
<accession>A0AAV2T6D5</accession>
<dbReference type="InterPro" id="IPR012674">
    <property type="entry name" value="Calycin"/>
</dbReference>
<proteinExistence type="predicted"/>